<proteinExistence type="predicted"/>
<dbReference type="Gene3D" id="1.25.40.10">
    <property type="entry name" value="Tetratricopeptide repeat domain"/>
    <property type="match status" value="1"/>
</dbReference>
<sequence length="753" mass="84116">MTIAYSQFTVPSLSFALLLSAVSVPFSSRILDRLKQQREQQQQKLLEQITILDSLLAQDDSDSQTEKAIRQLQQILHNSRKIAKPEFSLTLLNTIINTYDTTDWLLGKVINRVKPQHKKSATKLMMLVVHLTQMLGQPYLPEKTIMLTKLANYWQRIGEQKAALRLLAAAFKISQLAPRLELQIRLLVPIAQEYLKLQQTAQAEEILTKSLQIAQQIQPEYQADKSIALADIASAYIKLGKTDVALEIAKSIPELYYRAYAIDLVALHLAETNQLAAALELAQTIEIVEIKGQRLLEISLIYAKRGEEELANQVFATALAGFTPEQEYAKGNLIQIYAQRGQIDAAYLVASQLKNPEVLALTLGIIAIEYMNYGKKEVAEKVIAQILTLIQTSETAEQMGSIYSILGNAVAAKQYQLAFDLVIAVKHPNFMDKVAWMLYIGEAAIQNGELEITLRFAQSLEPSYIDVRNQLLQKIALFYAQTQQMEKALAFVEQIDNSGTLPYQIETLAVIATVNGKIAESDRLLTQAIADARKLELKPQALALTIVARELLKIDNSKLADELLTAAIQLATSEQDTAVRESLLLKMEELLMTAQQYLAALQVVQANPTDTQESKLTSLVYLLVDNGNEEINIPKIYQQIKNPEIRTTGLISIAESYIRQQKKPLASEILDLAFAAAKTIPGEESRVWTFGADANGLPTTIVEDDYDRGSSLEKIALFKAQIGYYQQALHIAQVLEDKATRDKLLTKLAEYKK</sequence>
<protein>
    <submittedName>
        <fullName evidence="1">Tetratricopeptide repeat protein</fullName>
    </submittedName>
</protein>
<evidence type="ECO:0000313" key="1">
    <source>
        <dbReference type="EMBL" id="MBD2199148.1"/>
    </source>
</evidence>
<accession>A0ABR8AIP2</accession>
<dbReference type="RefSeq" id="WP_190548190.1">
    <property type="nucleotide sequence ID" value="NZ_CAWPNO010000089.1"/>
</dbReference>
<gene>
    <name evidence="1" type="ORF">H6G24_27320</name>
</gene>
<organism evidence="1 2">
    <name type="scientific">Calothrix parietina FACHB-288</name>
    <dbReference type="NCBI Taxonomy" id="2692896"/>
    <lineage>
        <taxon>Bacteria</taxon>
        <taxon>Bacillati</taxon>
        <taxon>Cyanobacteriota</taxon>
        <taxon>Cyanophyceae</taxon>
        <taxon>Nostocales</taxon>
        <taxon>Calotrichaceae</taxon>
        <taxon>Calothrix</taxon>
    </lineage>
</organism>
<reference evidence="1 2" key="1">
    <citation type="journal article" date="2020" name="ISME J.">
        <title>Comparative genomics reveals insights into cyanobacterial evolution and habitat adaptation.</title>
        <authorList>
            <person name="Chen M.Y."/>
            <person name="Teng W.K."/>
            <person name="Zhao L."/>
            <person name="Hu C.X."/>
            <person name="Zhou Y.K."/>
            <person name="Han B.P."/>
            <person name="Song L.R."/>
            <person name="Shu W.S."/>
        </authorList>
    </citation>
    <scope>NUCLEOTIDE SEQUENCE [LARGE SCALE GENOMIC DNA]</scope>
    <source>
        <strain evidence="1 2">FACHB-288</strain>
    </source>
</reference>
<evidence type="ECO:0000313" key="2">
    <source>
        <dbReference type="Proteomes" id="UP000658514"/>
    </source>
</evidence>
<dbReference type="EMBL" id="JACJQH010000054">
    <property type="protein sequence ID" value="MBD2199148.1"/>
    <property type="molecule type" value="Genomic_DNA"/>
</dbReference>
<comment type="caution">
    <text evidence="1">The sequence shown here is derived from an EMBL/GenBank/DDBJ whole genome shotgun (WGS) entry which is preliminary data.</text>
</comment>
<name>A0ABR8AIP2_9CYAN</name>
<dbReference type="InterPro" id="IPR011990">
    <property type="entry name" value="TPR-like_helical_dom_sf"/>
</dbReference>
<keyword evidence="2" id="KW-1185">Reference proteome</keyword>
<dbReference type="SUPFAM" id="SSF48452">
    <property type="entry name" value="TPR-like"/>
    <property type="match status" value="1"/>
</dbReference>
<dbReference type="Proteomes" id="UP000658514">
    <property type="component" value="Unassembled WGS sequence"/>
</dbReference>